<name>A0A2T9YBB3_9FUNG</name>
<comment type="subcellular location">
    <subcellularLocation>
        <location evidence="1">Secreted</location>
    </subcellularLocation>
</comment>
<reference evidence="6 7" key="1">
    <citation type="journal article" date="2018" name="MBio">
        <title>Comparative Genomics Reveals the Core Gene Toolbox for the Fungus-Insect Symbiosis.</title>
        <authorList>
            <person name="Wang Y."/>
            <person name="Stata M."/>
            <person name="Wang W."/>
            <person name="Stajich J.E."/>
            <person name="White M.M."/>
            <person name="Moncalvo J.M."/>
        </authorList>
    </citation>
    <scope>NUCLEOTIDE SEQUENCE [LARGE SCALE GENOMIC DNA]</scope>
    <source>
        <strain evidence="6 7">SWE-8-4</strain>
    </source>
</reference>
<evidence type="ECO:0000256" key="1">
    <source>
        <dbReference type="ARBA" id="ARBA00004613"/>
    </source>
</evidence>
<keyword evidence="2" id="KW-0964">Secreted</keyword>
<keyword evidence="3" id="KW-1015">Disulfide bond</keyword>
<accession>A0A2T9YBB3</accession>
<feature type="domain" description="Pacifastin" evidence="5">
    <location>
        <begin position="54"/>
        <end position="84"/>
    </location>
</feature>
<dbReference type="OrthoDB" id="10026631at2759"/>
<dbReference type="STRING" id="133385.A0A2T9YBB3"/>
<dbReference type="AlphaFoldDB" id="A0A2T9YBB3"/>
<dbReference type="InterPro" id="IPR036201">
    <property type="entry name" value="Pacifastin_dom_sf"/>
</dbReference>
<proteinExistence type="predicted"/>
<dbReference type="Proteomes" id="UP000245383">
    <property type="component" value="Unassembled WGS sequence"/>
</dbReference>
<dbReference type="GO" id="GO:0005576">
    <property type="term" value="C:extracellular region"/>
    <property type="evidence" value="ECO:0007669"/>
    <property type="project" value="UniProtKB-SubCell"/>
</dbReference>
<keyword evidence="7" id="KW-1185">Reference proteome</keyword>
<keyword evidence="4" id="KW-0732">Signal</keyword>
<evidence type="ECO:0000313" key="7">
    <source>
        <dbReference type="Proteomes" id="UP000245383"/>
    </source>
</evidence>
<evidence type="ECO:0000256" key="4">
    <source>
        <dbReference type="SAM" id="SignalP"/>
    </source>
</evidence>
<dbReference type="GO" id="GO:0030414">
    <property type="term" value="F:peptidase inhibitor activity"/>
    <property type="evidence" value="ECO:0007669"/>
    <property type="project" value="InterPro"/>
</dbReference>
<evidence type="ECO:0000256" key="2">
    <source>
        <dbReference type="ARBA" id="ARBA00022525"/>
    </source>
</evidence>
<dbReference type="Pfam" id="PF05375">
    <property type="entry name" value="Pacifastin_I"/>
    <property type="match status" value="1"/>
</dbReference>
<feature type="signal peptide" evidence="4">
    <location>
        <begin position="1"/>
        <end position="17"/>
    </location>
</feature>
<evidence type="ECO:0000256" key="3">
    <source>
        <dbReference type="ARBA" id="ARBA00023157"/>
    </source>
</evidence>
<sequence>MFKQSLLFSATAILVIGSNISNPEFLNTTSDTAVQSNNLQKSNEYNECVKKYGGESFKSPNDNCNTCFCGENGAIACTLIGCIDSNSDLNNLKPINDTILIKKYKKCIQMYSKGLFPSPFSSCNTCVCKPDGLLDCSENICKKNDKIDKQNYKLCIQNYGSSNFKCPTDGCNNCRCANSGLISTRMACPKSKYDNDKLYNKCIKTYGKKIFPNTKSKCSKCRCTSTGKIACMKTKCSNNNNNSNNKYINSNNYDSNTADKYNKNTAYKY</sequence>
<organism evidence="6 7">
    <name type="scientific">Smittium simulii</name>
    <dbReference type="NCBI Taxonomy" id="133385"/>
    <lineage>
        <taxon>Eukaryota</taxon>
        <taxon>Fungi</taxon>
        <taxon>Fungi incertae sedis</taxon>
        <taxon>Zoopagomycota</taxon>
        <taxon>Kickxellomycotina</taxon>
        <taxon>Harpellomycetes</taxon>
        <taxon>Harpellales</taxon>
        <taxon>Legeriomycetaceae</taxon>
        <taxon>Smittium</taxon>
    </lineage>
</organism>
<feature type="chain" id="PRO_5015464505" description="Pacifastin domain-containing protein" evidence="4">
    <location>
        <begin position="18"/>
        <end position="269"/>
    </location>
</feature>
<comment type="caution">
    <text evidence="6">The sequence shown here is derived from an EMBL/GenBank/DDBJ whole genome shotgun (WGS) entry which is preliminary data.</text>
</comment>
<protein>
    <recommendedName>
        <fullName evidence="5">Pacifastin domain-containing protein</fullName>
    </recommendedName>
</protein>
<evidence type="ECO:0000313" key="6">
    <source>
        <dbReference type="EMBL" id="PVU89611.1"/>
    </source>
</evidence>
<gene>
    <name evidence="6" type="ORF">BB561_005265</name>
</gene>
<dbReference type="EMBL" id="MBFR01000306">
    <property type="protein sequence ID" value="PVU89611.1"/>
    <property type="molecule type" value="Genomic_DNA"/>
</dbReference>
<dbReference type="InterPro" id="IPR008037">
    <property type="entry name" value="Pacifastin_dom"/>
</dbReference>
<evidence type="ECO:0000259" key="5">
    <source>
        <dbReference type="Pfam" id="PF05375"/>
    </source>
</evidence>
<dbReference type="SUPFAM" id="SSF57283">
    <property type="entry name" value="PMP inhibitors"/>
    <property type="match status" value="1"/>
</dbReference>